<dbReference type="InterPro" id="IPR003594">
    <property type="entry name" value="HATPase_dom"/>
</dbReference>
<dbReference type="GO" id="GO:0000155">
    <property type="term" value="F:phosphorelay sensor kinase activity"/>
    <property type="evidence" value="ECO:0007669"/>
    <property type="project" value="InterPro"/>
</dbReference>
<dbReference type="SMART" id="SM00387">
    <property type="entry name" value="HATPase_c"/>
    <property type="match status" value="1"/>
</dbReference>
<evidence type="ECO:0000259" key="14">
    <source>
        <dbReference type="PROSITE" id="PS50109"/>
    </source>
</evidence>
<dbReference type="GO" id="GO:0005524">
    <property type="term" value="F:ATP binding"/>
    <property type="evidence" value="ECO:0007669"/>
    <property type="project" value="UniProtKB-KW"/>
</dbReference>
<dbReference type="OrthoDB" id="2359336at2"/>
<keyword evidence="10" id="KW-0067">ATP-binding</keyword>
<keyword evidence="17" id="KW-1185">Reference proteome</keyword>
<sequence>MSIQKRLVGSYMVVICLTVLILEIFLIASVRFYYFHNVERILMNQAELSASFYQQYFAGEDLATQSERLLSGFAHNSEAQVQIITPSGQLLQDSNGVQGGLSMKEYPDVQTAISGVPGIWKGKDPVTNEPVLAVSYPLQALEDGVTLGEVRFVTSLTATLHTIHQITVILITVGLLVISIVTALGLLLSWTITRSIKDLKHAADLMTEGDFSIRVRKRYRDELGSLAETLNMMASRILKSEELKNDFISSISHELRTPLTSIKGWVITLKANGRDNQQLVHEGLDIIEAESDRLTHLVDELLDFSKLDNGRITLQFASVDLEQLIRQIASQLSPRAVRQGVALDVEVIEKLPHVQADVNRLKQVLINLLDNSLKYTDPRGRIVIRAYRNQGNAVICVEDTGAGIAEDKLANVLHKFYKADQHAAGSGLGLAISEQIIQLHHGELRISSTVGKGTKVHIFLPIGSYRSVFSAQKVE</sequence>
<feature type="domain" description="Histidine kinase" evidence="14">
    <location>
        <begin position="250"/>
        <end position="464"/>
    </location>
</feature>
<dbReference type="PROSITE" id="PS50109">
    <property type="entry name" value="HIS_KIN"/>
    <property type="match status" value="1"/>
</dbReference>
<dbReference type="Gene3D" id="6.10.340.10">
    <property type="match status" value="1"/>
</dbReference>
<dbReference type="Proteomes" id="UP000270678">
    <property type="component" value="Chromosome"/>
</dbReference>
<evidence type="ECO:0000256" key="10">
    <source>
        <dbReference type="ARBA" id="ARBA00022840"/>
    </source>
</evidence>
<evidence type="ECO:0000256" key="1">
    <source>
        <dbReference type="ARBA" id="ARBA00000085"/>
    </source>
</evidence>
<dbReference type="InterPro" id="IPR050351">
    <property type="entry name" value="BphY/WalK/GraS-like"/>
</dbReference>
<evidence type="ECO:0000256" key="13">
    <source>
        <dbReference type="SAM" id="Phobius"/>
    </source>
</evidence>
<evidence type="ECO:0000256" key="8">
    <source>
        <dbReference type="ARBA" id="ARBA00022741"/>
    </source>
</evidence>
<dbReference type="SUPFAM" id="SSF47384">
    <property type="entry name" value="Homodimeric domain of signal transducing histidine kinase"/>
    <property type="match status" value="1"/>
</dbReference>
<evidence type="ECO:0000259" key="15">
    <source>
        <dbReference type="PROSITE" id="PS50885"/>
    </source>
</evidence>
<keyword evidence="9 16" id="KW-0418">Kinase</keyword>
<organism evidence="16 17">
    <name type="scientific">Paenibacillus lutimineralis</name>
    <dbReference type="NCBI Taxonomy" id="2707005"/>
    <lineage>
        <taxon>Bacteria</taxon>
        <taxon>Bacillati</taxon>
        <taxon>Bacillota</taxon>
        <taxon>Bacilli</taxon>
        <taxon>Bacillales</taxon>
        <taxon>Paenibacillaceae</taxon>
        <taxon>Paenibacillus</taxon>
    </lineage>
</organism>
<dbReference type="Gene3D" id="1.10.287.130">
    <property type="match status" value="1"/>
</dbReference>
<dbReference type="SMART" id="SM00304">
    <property type="entry name" value="HAMP"/>
    <property type="match status" value="1"/>
</dbReference>
<feature type="domain" description="HAMP" evidence="15">
    <location>
        <begin position="190"/>
        <end position="242"/>
    </location>
</feature>
<keyword evidence="5" id="KW-1003">Cell membrane</keyword>
<dbReference type="FunFam" id="3.30.565.10:FF:000023">
    <property type="entry name" value="PAS domain-containing sensor histidine kinase"/>
    <property type="match status" value="1"/>
</dbReference>
<dbReference type="AlphaFoldDB" id="A0A3Q9I946"/>
<dbReference type="SUPFAM" id="SSF158472">
    <property type="entry name" value="HAMP domain-like"/>
    <property type="match status" value="1"/>
</dbReference>
<evidence type="ECO:0000256" key="4">
    <source>
        <dbReference type="ARBA" id="ARBA00012438"/>
    </source>
</evidence>
<dbReference type="InterPro" id="IPR036890">
    <property type="entry name" value="HATPase_C_sf"/>
</dbReference>
<comment type="catalytic activity">
    <reaction evidence="1">
        <text>ATP + protein L-histidine = ADP + protein N-phospho-L-histidine.</text>
        <dbReference type="EC" id="2.7.13.3"/>
    </reaction>
</comment>
<evidence type="ECO:0000256" key="2">
    <source>
        <dbReference type="ARBA" id="ARBA00004314"/>
    </source>
</evidence>
<dbReference type="GO" id="GO:0000156">
    <property type="term" value="F:phosphorelay response regulator activity"/>
    <property type="evidence" value="ECO:0007669"/>
    <property type="project" value="TreeGrafter"/>
</dbReference>
<evidence type="ECO:0000256" key="3">
    <source>
        <dbReference type="ARBA" id="ARBA00004651"/>
    </source>
</evidence>
<comment type="subcellular location">
    <subcellularLocation>
        <location evidence="3">Cell membrane</location>
        <topology evidence="3">Multi-pass membrane protein</topology>
    </subcellularLocation>
    <subcellularLocation>
        <location evidence="2">Membrane raft</location>
        <topology evidence="2">Multi-pass membrane protein</topology>
    </subcellularLocation>
</comment>
<keyword evidence="12 13" id="KW-0472">Membrane</keyword>
<evidence type="ECO:0000256" key="5">
    <source>
        <dbReference type="ARBA" id="ARBA00022475"/>
    </source>
</evidence>
<protein>
    <recommendedName>
        <fullName evidence="4">histidine kinase</fullName>
        <ecNumber evidence="4">2.7.13.3</ecNumber>
    </recommendedName>
</protein>
<dbReference type="EC" id="2.7.13.3" evidence="4"/>
<keyword evidence="8" id="KW-0547">Nucleotide-binding</keyword>
<dbReference type="GO" id="GO:0045121">
    <property type="term" value="C:membrane raft"/>
    <property type="evidence" value="ECO:0007669"/>
    <property type="project" value="UniProtKB-SubCell"/>
</dbReference>
<dbReference type="EMBL" id="CP034346">
    <property type="protein sequence ID" value="AZS15675.1"/>
    <property type="molecule type" value="Genomic_DNA"/>
</dbReference>
<proteinExistence type="predicted"/>
<keyword evidence="7" id="KW-0808">Transferase</keyword>
<dbReference type="InterPro" id="IPR004358">
    <property type="entry name" value="Sig_transdc_His_kin-like_C"/>
</dbReference>
<dbReference type="CDD" id="cd00082">
    <property type="entry name" value="HisKA"/>
    <property type="match status" value="1"/>
</dbReference>
<dbReference type="Gene3D" id="3.30.565.10">
    <property type="entry name" value="Histidine kinase-like ATPase, C-terminal domain"/>
    <property type="match status" value="1"/>
</dbReference>
<dbReference type="InterPro" id="IPR036097">
    <property type="entry name" value="HisK_dim/P_sf"/>
</dbReference>
<dbReference type="GO" id="GO:0030295">
    <property type="term" value="F:protein kinase activator activity"/>
    <property type="evidence" value="ECO:0007669"/>
    <property type="project" value="TreeGrafter"/>
</dbReference>
<dbReference type="FunFam" id="1.10.287.130:FF:000001">
    <property type="entry name" value="Two-component sensor histidine kinase"/>
    <property type="match status" value="1"/>
</dbReference>
<accession>A0A3Q9I946</accession>
<evidence type="ECO:0000256" key="12">
    <source>
        <dbReference type="ARBA" id="ARBA00023136"/>
    </source>
</evidence>
<dbReference type="GO" id="GO:0005886">
    <property type="term" value="C:plasma membrane"/>
    <property type="evidence" value="ECO:0007669"/>
    <property type="project" value="UniProtKB-SubCell"/>
</dbReference>
<keyword evidence="13" id="KW-0812">Transmembrane</keyword>
<dbReference type="RefSeq" id="WP_126999549.1">
    <property type="nucleotide sequence ID" value="NZ_CP034346.1"/>
</dbReference>
<dbReference type="InterPro" id="IPR005467">
    <property type="entry name" value="His_kinase_dom"/>
</dbReference>
<evidence type="ECO:0000256" key="9">
    <source>
        <dbReference type="ARBA" id="ARBA00022777"/>
    </source>
</evidence>
<evidence type="ECO:0000313" key="16">
    <source>
        <dbReference type="EMBL" id="AZS15675.1"/>
    </source>
</evidence>
<keyword evidence="11" id="KW-0902">Two-component regulatory system</keyword>
<feature type="transmembrane region" description="Helical" evidence="13">
    <location>
        <begin position="166"/>
        <end position="190"/>
    </location>
</feature>
<reference evidence="17" key="1">
    <citation type="submission" date="2018-12" db="EMBL/GenBank/DDBJ databases">
        <title>Complete genome sequence of Paenibacillus sp. MBLB1234.</title>
        <authorList>
            <person name="Nam Y.-D."/>
            <person name="Kang J."/>
            <person name="Chung W.-H."/>
            <person name="Park Y.S."/>
        </authorList>
    </citation>
    <scope>NUCLEOTIDE SEQUENCE [LARGE SCALE GENOMIC DNA]</scope>
    <source>
        <strain evidence="17">MBLB1234</strain>
    </source>
</reference>
<dbReference type="PANTHER" id="PTHR42878:SF7">
    <property type="entry name" value="SENSOR HISTIDINE KINASE GLRK"/>
    <property type="match status" value="1"/>
</dbReference>
<gene>
    <name evidence="16" type="ORF">EI981_15320</name>
</gene>
<dbReference type="SMART" id="SM00388">
    <property type="entry name" value="HisKA"/>
    <property type="match status" value="1"/>
</dbReference>
<feature type="transmembrane region" description="Helical" evidence="13">
    <location>
        <begin position="12"/>
        <end position="34"/>
    </location>
</feature>
<dbReference type="KEGG" id="plut:EI981_15320"/>
<evidence type="ECO:0000256" key="6">
    <source>
        <dbReference type="ARBA" id="ARBA00022553"/>
    </source>
</evidence>
<dbReference type="PROSITE" id="PS50885">
    <property type="entry name" value="HAMP"/>
    <property type="match status" value="1"/>
</dbReference>
<dbReference type="CDD" id="cd06225">
    <property type="entry name" value="HAMP"/>
    <property type="match status" value="1"/>
</dbReference>
<dbReference type="SUPFAM" id="SSF55874">
    <property type="entry name" value="ATPase domain of HSP90 chaperone/DNA topoisomerase II/histidine kinase"/>
    <property type="match status" value="1"/>
</dbReference>
<dbReference type="Pfam" id="PF00672">
    <property type="entry name" value="HAMP"/>
    <property type="match status" value="1"/>
</dbReference>
<dbReference type="GO" id="GO:0007234">
    <property type="term" value="P:osmosensory signaling via phosphorelay pathway"/>
    <property type="evidence" value="ECO:0007669"/>
    <property type="project" value="TreeGrafter"/>
</dbReference>
<dbReference type="Pfam" id="PF02518">
    <property type="entry name" value="HATPase_c"/>
    <property type="match status" value="1"/>
</dbReference>
<evidence type="ECO:0000313" key="17">
    <source>
        <dbReference type="Proteomes" id="UP000270678"/>
    </source>
</evidence>
<dbReference type="PANTHER" id="PTHR42878">
    <property type="entry name" value="TWO-COMPONENT HISTIDINE KINASE"/>
    <property type="match status" value="1"/>
</dbReference>
<dbReference type="InterPro" id="IPR003661">
    <property type="entry name" value="HisK_dim/P_dom"/>
</dbReference>
<dbReference type="Pfam" id="PF00512">
    <property type="entry name" value="HisKA"/>
    <property type="match status" value="1"/>
</dbReference>
<dbReference type="PRINTS" id="PR00344">
    <property type="entry name" value="BCTRLSENSOR"/>
</dbReference>
<keyword evidence="6" id="KW-0597">Phosphoprotein</keyword>
<evidence type="ECO:0000256" key="7">
    <source>
        <dbReference type="ARBA" id="ARBA00022679"/>
    </source>
</evidence>
<name>A0A3Q9I946_9BACL</name>
<evidence type="ECO:0000256" key="11">
    <source>
        <dbReference type="ARBA" id="ARBA00023012"/>
    </source>
</evidence>
<dbReference type="InterPro" id="IPR003660">
    <property type="entry name" value="HAMP_dom"/>
</dbReference>
<keyword evidence="13" id="KW-1133">Transmembrane helix</keyword>